<evidence type="ECO:0000256" key="1">
    <source>
        <dbReference type="SAM" id="Phobius"/>
    </source>
</evidence>
<comment type="caution">
    <text evidence="2">The sequence shown here is derived from an EMBL/GenBank/DDBJ whole genome shotgun (WGS) entry which is preliminary data.</text>
</comment>
<reference evidence="2 3" key="1">
    <citation type="submission" date="2020-08" db="EMBL/GenBank/DDBJ databases">
        <title>Genomic Encyclopedia of Type Strains, Phase IV (KMG-IV): sequencing the most valuable type-strain genomes for metagenomic binning, comparative biology and taxonomic classification.</title>
        <authorList>
            <person name="Goeker M."/>
        </authorList>
    </citation>
    <scope>NUCLEOTIDE SEQUENCE [LARGE SCALE GENOMIC DNA]</scope>
    <source>
        <strain evidence="2 3">DSM 28570</strain>
    </source>
</reference>
<evidence type="ECO:0000313" key="2">
    <source>
        <dbReference type="EMBL" id="MBB5349379.1"/>
    </source>
</evidence>
<gene>
    <name evidence="2" type="ORF">HNQ81_003132</name>
</gene>
<dbReference type="AlphaFoldDB" id="A0A840V6J2"/>
<protein>
    <submittedName>
        <fullName evidence="2">Uncharacterized protein</fullName>
    </submittedName>
</protein>
<evidence type="ECO:0000313" key="3">
    <source>
        <dbReference type="Proteomes" id="UP000539642"/>
    </source>
</evidence>
<sequence length="203" mass="23317">MKTVHLVSMPLLALVFVLYLYWLALQHAPPQSVQKTPVRISPLEIVEETEPRSMEMLLAGQLDRWSANVGTTETDDTAGKIPSHESAMYNKKPFVTEQNRFLPSDRIYIVVELHDLEKGKHQLSASWINPEGKTINTSEHTIVLHAPESSHRSYFWLELMKNGPFSEMITGREYKGNIYGRWEVHLRLNGESVGRREFTIQDS</sequence>
<dbReference type="Proteomes" id="UP000539642">
    <property type="component" value="Unassembled WGS sequence"/>
</dbReference>
<keyword evidence="1" id="KW-1133">Transmembrane helix</keyword>
<name>A0A840V6J2_9BACT</name>
<keyword evidence="1" id="KW-0472">Membrane</keyword>
<keyword evidence="3" id="KW-1185">Reference proteome</keyword>
<proteinExistence type="predicted"/>
<keyword evidence="1" id="KW-0812">Transmembrane</keyword>
<accession>A0A840V6J2</accession>
<dbReference type="EMBL" id="JACHEO010000024">
    <property type="protein sequence ID" value="MBB5349379.1"/>
    <property type="molecule type" value="Genomic_DNA"/>
</dbReference>
<organism evidence="2 3">
    <name type="scientific">Desulfoprunum benzoelyticum</name>
    <dbReference type="NCBI Taxonomy" id="1506996"/>
    <lineage>
        <taxon>Bacteria</taxon>
        <taxon>Pseudomonadati</taxon>
        <taxon>Thermodesulfobacteriota</taxon>
        <taxon>Desulfobulbia</taxon>
        <taxon>Desulfobulbales</taxon>
        <taxon>Desulfobulbaceae</taxon>
        <taxon>Desulfoprunum</taxon>
    </lineage>
</organism>
<dbReference type="RefSeq" id="WP_183352181.1">
    <property type="nucleotide sequence ID" value="NZ_JACHEO010000024.1"/>
</dbReference>
<feature type="transmembrane region" description="Helical" evidence="1">
    <location>
        <begin position="6"/>
        <end position="25"/>
    </location>
</feature>